<evidence type="ECO:0000313" key="9">
    <source>
        <dbReference type="Proteomes" id="UP000190834"/>
    </source>
</evidence>
<evidence type="ECO:0000259" key="7">
    <source>
        <dbReference type="SMART" id="SM00388"/>
    </source>
</evidence>
<dbReference type="STRING" id="1123491.SAMN02745782_02057"/>
<reference evidence="9" key="1">
    <citation type="submission" date="2017-02" db="EMBL/GenBank/DDBJ databases">
        <authorList>
            <person name="Varghese N."/>
            <person name="Submissions S."/>
        </authorList>
    </citation>
    <scope>NUCLEOTIDE SEQUENCE [LARGE SCALE GENOMIC DNA]</scope>
    <source>
        <strain evidence="9">DSM 19608</strain>
    </source>
</reference>
<dbReference type="SUPFAM" id="SSF53850">
    <property type="entry name" value="Periplasmic binding protein-like II"/>
    <property type="match status" value="1"/>
</dbReference>
<dbReference type="InterPro" id="IPR036097">
    <property type="entry name" value="HisK_dim/P_sf"/>
</dbReference>
<evidence type="ECO:0000256" key="4">
    <source>
        <dbReference type="ARBA" id="ARBA00022777"/>
    </source>
</evidence>
<dbReference type="GO" id="GO:0000155">
    <property type="term" value="F:phosphorelay sensor kinase activity"/>
    <property type="evidence" value="ECO:0007669"/>
    <property type="project" value="InterPro"/>
</dbReference>
<name>A0A1T4Q973_VIBCI</name>
<keyword evidence="9" id="KW-1185">Reference proteome</keyword>
<dbReference type="AlphaFoldDB" id="A0A1T4Q973"/>
<dbReference type="GO" id="GO:0005886">
    <property type="term" value="C:plasma membrane"/>
    <property type="evidence" value="ECO:0007669"/>
    <property type="project" value="TreeGrafter"/>
</dbReference>
<dbReference type="InterPro" id="IPR001638">
    <property type="entry name" value="Solute-binding_3/MltF_N"/>
</dbReference>
<accession>A0A1T4Q973</accession>
<proteinExistence type="predicted"/>
<dbReference type="Gene3D" id="3.30.450.20">
    <property type="entry name" value="PAS domain"/>
    <property type="match status" value="1"/>
</dbReference>
<keyword evidence="4" id="KW-0418">Kinase</keyword>
<evidence type="ECO:0000313" key="8">
    <source>
        <dbReference type="EMBL" id="SKA00245.1"/>
    </source>
</evidence>
<dbReference type="GO" id="GO:0009927">
    <property type="term" value="F:histidine phosphotransfer kinase activity"/>
    <property type="evidence" value="ECO:0007669"/>
    <property type="project" value="TreeGrafter"/>
</dbReference>
<keyword evidence="5" id="KW-0472">Membrane</keyword>
<evidence type="ECO:0000256" key="1">
    <source>
        <dbReference type="ARBA" id="ARBA00000085"/>
    </source>
</evidence>
<gene>
    <name evidence="8" type="ORF">SAMN02745782_02057</name>
</gene>
<dbReference type="Pfam" id="PF00512">
    <property type="entry name" value="HisKA"/>
    <property type="match status" value="1"/>
</dbReference>
<protein>
    <recommendedName>
        <fullName evidence="2">histidine kinase</fullName>
        <ecNumber evidence="2">2.7.13.3</ecNumber>
    </recommendedName>
</protein>
<dbReference type="PANTHER" id="PTHR43047:SF72">
    <property type="entry name" value="OSMOSENSING HISTIDINE PROTEIN KINASE SLN1"/>
    <property type="match status" value="1"/>
</dbReference>
<organism evidence="8 9">
    <name type="scientific">Vibrio cincinnatiensis DSM 19608</name>
    <dbReference type="NCBI Taxonomy" id="1123491"/>
    <lineage>
        <taxon>Bacteria</taxon>
        <taxon>Pseudomonadati</taxon>
        <taxon>Pseudomonadota</taxon>
        <taxon>Gammaproteobacteria</taxon>
        <taxon>Vibrionales</taxon>
        <taxon>Vibrionaceae</taxon>
        <taxon>Vibrio</taxon>
    </lineage>
</organism>
<sequence length="522" mass="59833">MVLLLWGVTAYGNVPENESGSDKIIIRYSAWENTFPMFFRLNDHELDGYLVDIVNLLSSRTVLSFQYIESANEETPIHLLENGTIDMLPLVIRGVNIPDWMYVSEPYLTIRYINVAFKNAPINRSGTRGVLLSENNAYEFVREIIFGVNSKAYTSLDLLIGDLKSGAIQSAYIREDILNYILAHPEEARFSILSGNEKKIEFSVAIHQARNDLKLYIDEMLNNISQDDVLRLKNSYAPIKVIYGYDKRSVSYLFIGVLLGTVLLVAIFFLWHRNIKLVLAFKRKEIQRSRNELLFLQRMVDALPNLVCIHDANHRLLLSNYAFTEGNLGLDCTYRGKLSEEEVCSHQDLDEVLVHHRSSRREITIEREGEPTIILDCYRTAIASTESSDKYVLTVMNDITEFKNQQQELLIANDIAQCAVASRERFLASVSHELRTPIAGMVGLVEMLMQKEKDEDSLIMLNNVMTSARHLHLLVNDILDFSKLEAQQFELDIRESFVLRDIGELLRVHCRAAQEKGLAFHY</sequence>
<dbReference type="Gene3D" id="1.10.287.130">
    <property type="match status" value="1"/>
</dbReference>
<dbReference type="CDD" id="cd00082">
    <property type="entry name" value="HisKA"/>
    <property type="match status" value="1"/>
</dbReference>
<dbReference type="EMBL" id="FUXB01000009">
    <property type="protein sequence ID" value="SKA00245.1"/>
    <property type="molecule type" value="Genomic_DNA"/>
</dbReference>
<feature type="transmembrane region" description="Helical" evidence="5">
    <location>
        <begin position="250"/>
        <end position="271"/>
    </location>
</feature>
<keyword evidence="5" id="KW-0812">Transmembrane</keyword>
<keyword evidence="5" id="KW-1133">Transmembrane helix</keyword>
<comment type="catalytic activity">
    <reaction evidence="1">
        <text>ATP + protein L-histidine = ADP + protein N-phospho-L-histidine.</text>
        <dbReference type="EC" id="2.7.13.3"/>
    </reaction>
</comment>
<dbReference type="PANTHER" id="PTHR43047">
    <property type="entry name" value="TWO-COMPONENT HISTIDINE PROTEIN KINASE"/>
    <property type="match status" value="1"/>
</dbReference>
<dbReference type="InterPro" id="IPR003661">
    <property type="entry name" value="HisK_dim/P_dom"/>
</dbReference>
<dbReference type="EC" id="2.7.13.3" evidence="2"/>
<evidence type="ECO:0000256" key="3">
    <source>
        <dbReference type="ARBA" id="ARBA00022679"/>
    </source>
</evidence>
<dbReference type="SMART" id="SM00062">
    <property type="entry name" value="PBPb"/>
    <property type="match status" value="1"/>
</dbReference>
<evidence type="ECO:0000256" key="5">
    <source>
        <dbReference type="SAM" id="Phobius"/>
    </source>
</evidence>
<keyword evidence="3" id="KW-0808">Transferase</keyword>
<evidence type="ECO:0000259" key="6">
    <source>
        <dbReference type="SMART" id="SM00062"/>
    </source>
</evidence>
<dbReference type="Gene3D" id="3.40.190.10">
    <property type="entry name" value="Periplasmic binding protein-like II"/>
    <property type="match status" value="2"/>
</dbReference>
<feature type="domain" description="Signal transduction histidine kinase dimerisation/phosphoacceptor" evidence="7">
    <location>
        <begin position="422"/>
        <end position="487"/>
    </location>
</feature>
<dbReference type="Proteomes" id="UP000190834">
    <property type="component" value="Unassembled WGS sequence"/>
</dbReference>
<dbReference type="SMART" id="SM00388">
    <property type="entry name" value="HisKA"/>
    <property type="match status" value="1"/>
</dbReference>
<feature type="domain" description="Solute-binding protein family 3/N-terminal" evidence="6">
    <location>
        <begin position="23"/>
        <end position="238"/>
    </location>
</feature>
<dbReference type="SUPFAM" id="SSF47384">
    <property type="entry name" value="Homodimeric domain of signal transducing histidine kinase"/>
    <property type="match status" value="1"/>
</dbReference>
<evidence type="ECO:0000256" key="2">
    <source>
        <dbReference type="ARBA" id="ARBA00012438"/>
    </source>
</evidence>